<dbReference type="GO" id="GO:0031119">
    <property type="term" value="P:tRNA pseudouridine synthesis"/>
    <property type="evidence" value="ECO:0007669"/>
    <property type="project" value="UniProtKB-UniRule"/>
</dbReference>
<gene>
    <name evidence="5 8" type="primary">truB</name>
    <name evidence="8" type="ORF">PIG85_06675</name>
</gene>
<dbReference type="NCBIfam" id="TIGR00431">
    <property type="entry name" value="TruB"/>
    <property type="match status" value="1"/>
</dbReference>
<evidence type="ECO:0000313" key="8">
    <source>
        <dbReference type="EMBL" id="WCE45349.1"/>
    </source>
</evidence>
<dbReference type="Proteomes" id="UP001211044">
    <property type="component" value="Chromosome"/>
</dbReference>
<dbReference type="PANTHER" id="PTHR13767:SF2">
    <property type="entry name" value="PSEUDOURIDYLATE SYNTHASE TRUB1"/>
    <property type="match status" value="1"/>
</dbReference>
<comment type="catalytic activity">
    <reaction evidence="1 5">
        <text>uridine(55) in tRNA = pseudouridine(55) in tRNA</text>
        <dbReference type="Rhea" id="RHEA:42532"/>
        <dbReference type="Rhea" id="RHEA-COMP:10101"/>
        <dbReference type="Rhea" id="RHEA-COMP:10102"/>
        <dbReference type="ChEBI" id="CHEBI:65314"/>
        <dbReference type="ChEBI" id="CHEBI:65315"/>
        <dbReference type="EC" id="5.4.99.25"/>
    </reaction>
</comment>
<reference evidence="8" key="1">
    <citation type="submission" date="2023-01" db="EMBL/GenBank/DDBJ databases">
        <title>Comparative Genomic Analysis of the Clinically-Derived Winkia Strain NY0527 Provides Evidence into the Taxonomic Reassignment of Winkia neuii and Characterizes Their Virulence Traits.</title>
        <authorList>
            <person name="Cai X."/>
            <person name="Peng Y."/>
            <person name="Li M."/>
            <person name="Qiu Y."/>
            <person name="Wang Y."/>
            <person name="Xu L."/>
            <person name="Hou Q."/>
        </authorList>
    </citation>
    <scope>NUCLEOTIDE SEQUENCE</scope>
    <source>
        <strain evidence="8">NY0527</strain>
    </source>
</reference>
<organism evidence="8 9">
    <name type="scientific">Winkia neuii subsp. anitrata</name>
    <dbReference type="NCBI Taxonomy" id="29318"/>
    <lineage>
        <taxon>Bacteria</taxon>
        <taxon>Bacillati</taxon>
        <taxon>Actinomycetota</taxon>
        <taxon>Actinomycetes</taxon>
        <taxon>Actinomycetales</taxon>
        <taxon>Actinomycetaceae</taxon>
        <taxon>Winkia</taxon>
    </lineage>
</organism>
<sequence length="314" mass="33408">MRLEVPRGQHPAAPGFVVIDKPAGCTSHDVVSAVRRLACTRKVGHAGTLDPDATGVLVVAVGAGTKLLRYLTGADKQYLARVRFGISTTTEDASGEVTQALGARLSAEQIENAASRLRGNIMQVPSAVSAIKVQGKRSYELVREGKEVALEARPVTIDELELTSEPQQVRAQVPVTDISIRVTCSSGTYIRALARDLGEALGCGAHLTYLRRTRVGGFTLDQAVQLSDALVDGGLPTISLSEVAARFFRTMVLSPQQVEDVRCGRRLHVAEGAEGTWAMLDGTNKLVGMATLSAQGDGWRLQPKTVIPQEGSNG</sequence>
<evidence type="ECO:0000256" key="4">
    <source>
        <dbReference type="ARBA" id="ARBA00023235"/>
    </source>
</evidence>
<dbReference type="GO" id="GO:0160148">
    <property type="term" value="F:tRNA pseudouridine(55) synthase activity"/>
    <property type="evidence" value="ECO:0007669"/>
    <property type="project" value="UniProtKB-EC"/>
</dbReference>
<dbReference type="GO" id="GO:1990481">
    <property type="term" value="P:mRNA pseudouridine synthesis"/>
    <property type="evidence" value="ECO:0007669"/>
    <property type="project" value="TreeGrafter"/>
</dbReference>
<dbReference type="HAMAP" id="MF_01080">
    <property type="entry name" value="TruB_bact"/>
    <property type="match status" value="1"/>
</dbReference>
<evidence type="ECO:0000256" key="5">
    <source>
        <dbReference type="HAMAP-Rule" id="MF_01080"/>
    </source>
</evidence>
<evidence type="ECO:0000256" key="2">
    <source>
        <dbReference type="ARBA" id="ARBA00005642"/>
    </source>
</evidence>
<dbReference type="EC" id="5.4.99.25" evidence="5"/>
<dbReference type="CDD" id="cd02573">
    <property type="entry name" value="PseudoU_synth_EcTruB"/>
    <property type="match status" value="1"/>
</dbReference>
<keyword evidence="3 5" id="KW-0819">tRNA processing</keyword>
<dbReference type="InterPro" id="IPR014780">
    <property type="entry name" value="tRNA_psdUridine_synth_TruB"/>
</dbReference>
<comment type="function">
    <text evidence="5">Responsible for synthesis of pseudouridine from uracil-55 in the psi GC loop of transfer RNAs.</text>
</comment>
<evidence type="ECO:0000259" key="7">
    <source>
        <dbReference type="Pfam" id="PF16198"/>
    </source>
</evidence>
<dbReference type="AlphaFoldDB" id="A0AB38XMC2"/>
<dbReference type="GO" id="GO:0003723">
    <property type="term" value="F:RNA binding"/>
    <property type="evidence" value="ECO:0007669"/>
    <property type="project" value="InterPro"/>
</dbReference>
<dbReference type="InterPro" id="IPR020103">
    <property type="entry name" value="PsdUridine_synth_cat_dom_sf"/>
</dbReference>
<evidence type="ECO:0000313" key="9">
    <source>
        <dbReference type="Proteomes" id="UP001211044"/>
    </source>
</evidence>
<dbReference type="SUPFAM" id="SSF55120">
    <property type="entry name" value="Pseudouridine synthase"/>
    <property type="match status" value="1"/>
</dbReference>
<dbReference type="PANTHER" id="PTHR13767">
    <property type="entry name" value="TRNA-PSEUDOURIDINE SYNTHASE"/>
    <property type="match status" value="1"/>
</dbReference>
<dbReference type="InterPro" id="IPR032819">
    <property type="entry name" value="TruB_C"/>
</dbReference>
<feature type="domain" description="tRNA pseudouridylate synthase B C-terminal" evidence="7">
    <location>
        <begin position="191"/>
        <end position="228"/>
    </location>
</feature>
<dbReference type="EMBL" id="CP116394">
    <property type="protein sequence ID" value="WCE45349.1"/>
    <property type="molecule type" value="Genomic_DNA"/>
</dbReference>
<dbReference type="InterPro" id="IPR002501">
    <property type="entry name" value="PsdUridine_synth_N"/>
</dbReference>
<dbReference type="Pfam" id="PF16198">
    <property type="entry name" value="TruB_C_2"/>
    <property type="match status" value="1"/>
</dbReference>
<comment type="similarity">
    <text evidence="2 5">Belongs to the pseudouridine synthase TruB family. Type 1 subfamily.</text>
</comment>
<dbReference type="Gene3D" id="3.30.2350.10">
    <property type="entry name" value="Pseudouridine synthase"/>
    <property type="match status" value="1"/>
</dbReference>
<keyword evidence="4 5" id="KW-0413">Isomerase</keyword>
<feature type="domain" description="Pseudouridine synthase II N-terminal" evidence="6">
    <location>
        <begin position="35"/>
        <end position="190"/>
    </location>
</feature>
<feature type="active site" description="Nucleophile" evidence="5">
    <location>
        <position position="50"/>
    </location>
</feature>
<accession>A0AB38XMC2</accession>
<name>A0AB38XMC2_9ACTO</name>
<dbReference type="KEGG" id="wne:PIG85_06675"/>
<evidence type="ECO:0000256" key="3">
    <source>
        <dbReference type="ARBA" id="ARBA00022694"/>
    </source>
</evidence>
<evidence type="ECO:0000256" key="1">
    <source>
        <dbReference type="ARBA" id="ARBA00000385"/>
    </source>
</evidence>
<protein>
    <recommendedName>
        <fullName evidence="5">tRNA pseudouridine synthase B</fullName>
        <ecNumber evidence="5">5.4.99.25</ecNumber>
    </recommendedName>
    <alternativeName>
        <fullName evidence="5">tRNA pseudouridine(55) synthase</fullName>
        <shortName evidence="5">Psi55 synthase</shortName>
    </alternativeName>
    <alternativeName>
        <fullName evidence="5">tRNA pseudouridylate synthase</fullName>
    </alternativeName>
    <alternativeName>
        <fullName evidence="5">tRNA-uridine isomerase</fullName>
    </alternativeName>
</protein>
<proteinExistence type="inferred from homology"/>
<dbReference type="RefSeq" id="WP_101485734.1">
    <property type="nucleotide sequence ID" value="NZ_CP116394.1"/>
</dbReference>
<dbReference type="Pfam" id="PF01509">
    <property type="entry name" value="TruB_N"/>
    <property type="match status" value="1"/>
</dbReference>
<evidence type="ECO:0000259" key="6">
    <source>
        <dbReference type="Pfam" id="PF01509"/>
    </source>
</evidence>